<organism evidence="1">
    <name type="scientific">Arundo donax</name>
    <name type="common">Giant reed</name>
    <name type="synonym">Donax arundinaceus</name>
    <dbReference type="NCBI Taxonomy" id="35708"/>
    <lineage>
        <taxon>Eukaryota</taxon>
        <taxon>Viridiplantae</taxon>
        <taxon>Streptophyta</taxon>
        <taxon>Embryophyta</taxon>
        <taxon>Tracheophyta</taxon>
        <taxon>Spermatophyta</taxon>
        <taxon>Magnoliopsida</taxon>
        <taxon>Liliopsida</taxon>
        <taxon>Poales</taxon>
        <taxon>Poaceae</taxon>
        <taxon>PACMAD clade</taxon>
        <taxon>Arundinoideae</taxon>
        <taxon>Arundineae</taxon>
        <taxon>Arundo</taxon>
    </lineage>
</organism>
<dbReference type="EMBL" id="GBRH01273661">
    <property type="protein sequence ID" value="JAD24234.1"/>
    <property type="molecule type" value="Transcribed_RNA"/>
</dbReference>
<evidence type="ECO:0000313" key="1">
    <source>
        <dbReference type="EMBL" id="JAD24234.1"/>
    </source>
</evidence>
<reference evidence="1" key="1">
    <citation type="submission" date="2014-09" db="EMBL/GenBank/DDBJ databases">
        <authorList>
            <person name="Magalhaes I.L.F."/>
            <person name="Oliveira U."/>
            <person name="Santos F.R."/>
            <person name="Vidigal T.H.D.A."/>
            <person name="Brescovit A.D."/>
            <person name="Santos A.J."/>
        </authorList>
    </citation>
    <scope>NUCLEOTIDE SEQUENCE</scope>
    <source>
        <tissue evidence="1">Shoot tissue taken approximately 20 cm above the soil surface</tissue>
    </source>
</reference>
<accession>A0A0A8YDT5</accession>
<proteinExistence type="predicted"/>
<reference evidence="1" key="2">
    <citation type="journal article" date="2015" name="Data Brief">
        <title>Shoot transcriptome of the giant reed, Arundo donax.</title>
        <authorList>
            <person name="Barrero R.A."/>
            <person name="Guerrero F.D."/>
            <person name="Moolhuijzen P."/>
            <person name="Goolsby J.A."/>
            <person name="Tidwell J."/>
            <person name="Bellgard S.E."/>
            <person name="Bellgard M.I."/>
        </authorList>
    </citation>
    <scope>NUCLEOTIDE SEQUENCE</scope>
    <source>
        <tissue evidence="1">Shoot tissue taken approximately 20 cm above the soil surface</tissue>
    </source>
</reference>
<protein>
    <submittedName>
        <fullName evidence="1">Uncharacterized protein</fullName>
    </submittedName>
</protein>
<sequence length="30" mass="3951">MRRRELRFRQELRGKSSCKIPQLISWFWRW</sequence>
<dbReference type="AlphaFoldDB" id="A0A0A8YDT5"/>
<name>A0A0A8YDT5_ARUDO</name>